<dbReference type="EMBL" id="LZJU01000066">
    <property type="protein sequence ID" value="OBH76405.1"/>
    <property type="molecule type" value="Genomic_DNA"/>
</dbReference>
<proteinExistence type="predicted"/>
<dbReference type="OrthoDB" id="4748675at2"/>
<accession>A0A1A2TJ67</accession>
<gene>
    <name evidence="1" type="ORF">A5683_20945</name>
</gene>
<protein>
    <submittedName>
        <fullName evidence="1">Uncharacterized protein</fullName>
    </submittedName>
</protein>
<comment type="caution">
    <text evidence="1">The sequence shown here is derived from an EMBL/GenBank/DDBJ whole genome shotgun (WGS) entry which is preliminary data.</text>
</comment>
<dbReference type="AlphaFoldDB" id="A0A1A2TJ67"/>
<reference evidence="1 2" key="1">
    <citation type="submission" date="2016-06" db="EMBL/GenBank/DDBJ databases">
        <authorList>
            <person name="Kjaerup R.B."/>
            <person name="Dalgaard T.S."/>
            <person name="Juul-Madsen H.R."/>
        </authorList>
    </citation>
    <scope>NUCLEOTIDE SEQUENCE [LARGE SCALE GENOMIC DNA]</scope>
    <source>
        <strain evidence="1 2">E152</strain>
    </source>
</reference>
<dbReference type="Proteomes" id="UP000092389">
    <property type="component" value="Unassembled WGS sequence"/>
</dbReference>
<organism evidence="1 2">
    <name type="scientific">Mycobacterium mantenii</name>
    <dbReference type="NCBI Taxonomy" id="560555"/>
    <lineage>
        <taxon>Bacteria</taxon>
        <taxon>Bacillati</taxon>
        <taxon>Actinomycetota</taxon>
        <taxon>Actinomycetes</taxon>
        <taxon>Mycobacteriales</taxon>
        <taxon>Mycobacteriaceae</taxon>
        <taxon>Mycobacterium</taxon>
        <taxon>Mycobacterium avium complex (MAC)</taxon>
    </lineage>
</organism>
<evidence type="ECO:0000313" key="1">
    <source>
        <dbReference type="EMBL" id="OBH76405.1"/>
    </source>
</evidence>
<evidence type="ECO:0000313" key="2">
    <source>
        <dbReference type="Proteomes" id="UP000092389"/>
    </source>
</evidence>
<sequence length="81" mass="8535">MELPATEAIRPLTRASALGVDDVVVDVTTDVEVEVEVDVGLDLFEEPQADRDKAVAPATANTAKRVSRGTLADINVSPFVG</sequence>
<name>A0A1A2TJ67_MYCNT</name>